<feature type="non-terminal residue" evidence="1">
    <location>
        <position position="1"/>
    </location>
</feature>
<proteinExistence type="predicted"/>
<feature type="non-terminal residue" evidence="1">
    <location>
        <position position="318"/>
    </location>
</feature>
<dbReference type="AlphaFoldDB" id="A0A146K9P8"/>
<organism evidence="1">
    <name type="scientific">Trepomonas sp. PC1</name>
    <dbReference type="NCBI Taxonomy" id="1076344"/>
    <lineage>
        <taxon>Eukaryota</taxon>
        <taxon>Metamonada</taxon>
        <taxon>Diplomonadida</taxon>
        <taxon>Hexamitidae</taxon>
        <taxon>Hexamitinae</taxon>
        <taxon>Trepomonas</taxon>
    </lineage>
</organism>
<reference evidence="1" key="1">
    <citation type="submission" date="2015-07" db="EMBL/GenBank/DDBJ databases">
        <title>Adaptation to a free-living lifestyle via gene acquisitions in the diplomonad Trepomonas sp. PC1.</title>
        <authorList>
            <person name="Xu F."/>
            <person name="Jerlstrom-Hultqvist J."/>
            <person name="Kolisko M."/>
            <person name="Simpson A.G.B."/>
            <person name="Roger A.J."/>
            <person name="Svard S.G."/>
            <person name="Andersson J.O."/>
        </authorList>
    </citation>
    <scope>NUCLEOTIDE SEQUENCE</scope>
    <source>
        <strain evidence="1">PC1</strain>
    </source>
</reference>
<sequence length="318" mass="37275">QIITQTKISSFLNIQKLVLFNFCVECTETYQIQTGIFQQQLVLVIILVKSQNSIFQLKKQNVCYIEFLHQLSFDGHDLFITPISFPLQFLNIQSQSQNFKLKLLKQLLFNLSTSKNLTPSNLNLQNVRITLQFQLLFDQFLLQPGPIELSIVSVTKIAYQFINQQLGFQQLKQNKIIAHELYLWKCFIQNTRETKNLENLVKFSPIFLDNYQKAKIVEKIVGNYSQILNVFNSYVQSSDYDVHESLKQINQLFKSELRQSLESFQAMLKFFRNKVAHFQYMEVEGRPVRSIGELFEIFEENCPGMFQVVYDVFLANQG</sequence>
<gene>
    <name evidence="1" type="ORF">TPC1_15913</name>
</gene>
<name>A0A146K9P8_9EUKA</name>
<dbReference type="EMBL" id="GDID01004385">
    <property type="protein sequence ID" value="JAP92221.1"/>
    <property type="molecule type" value="Transcribed_RNA"/>
</dbReference>
<protein>
    <submittedName>
        <fullName evidence="1">Uncharacterized protein</fullName>
    </submittedName>
</protein>
<evidence type="ECO:0000313" key="1">
    <source>
        <dbReference type="EMBL" id="JAP92221.1"/>
    </source>
</evidence>
<accession>A0A146K9P8</accession>